<proteinExistence type="predicted"/>
<name>A0A517KWS2_9PEZI</name>
<gene>
    <name evidence="2" type="ORF">FKW77_007388</name>
</gene>
<dbReference type="EMBL" id="CP042185">
    <property type="protein sequence ID" value="QDS67836.1"/>
    <property type="molecule type" value="Genomic_DNA"/>
</dbReference>
<reference evidence="2 3" key="1">
    <citation type="submission" date="2019-07" db="EMBL/GenBank/DDBJ databases">
        <title>Finished genome of Venturia effusa.</title>
        <authorList>
            <person name="Young C.A."/>
            <person name="Cox M.P."/>
            <person name="Ganley A.R.D."/>
            <person name="David W.J."/>
        </authorList>
    </citation>
    <scope>NUCLEOTIDE SEQUENCE [LARGE SCALE GENOMIC DNA]</scope>
    <source>
        <strain evidence="3">albino</strain>
    </source>
</reference>
<protein>
    <submittedName>
        <fullName evidence="2">Uncharacterized protein</fullName>
    </submittedName>
</protein>
<evidence type="ECO:0000313" key="3">
    <source>
        <dbReference type="Proteomes" id="UP000316270"/>
    </source>
</evidence>
<evidence type="ECO:0000256" key="1">
    <source>
        <dbReference type="SAM" id="MobiDB-lite"/>
    </source>
</evidence>
<evidence type="ECO:0000313" key="2">
    <source>
        <dbReference type="EMBL" id="QDS67836.1"/>
    </source>
</evidence>
<dbReference type="Proteomes" id="UP000316270">
    <property type="component" value="Chromosome 1"/>
</dbReference>
<sequence>MSSPTAHLALNERPFAIISGSQRNHAQLTTTMKPEVSRLKTVTSVNDVRTSVEIKVTQVIIEERFNKLEAKIDKELEEPGNLRNNCFGRLQQGVGEIGNEVYRRTDNTRQFQHASSKRECLHQSEFVDQTRRLIRLYSNSNPTGLFLDSRPFTQYYYNPILEGKGAPLRQIRVAVVISAFVDAWVRWCQYSKADRVTTGFLFPDTLDGRKGGCSARFAEWGSKECGRGKYRDWAKTKTGQIPRLGRYRDWADTETGEIPIFGKYREWTNTEIEQTPTSDRYRYYTNTESAQTPTSTIPPNLSISRHQRNAETEHANVPPHQTTNFPIKNAHLHRVGREIRIPALSILVRDETKGVEVPPRQADSKFQDERLER</sequence>
<dbReference type="OrthoDB" id="10664647at2759"/>
<feature type="region of interest" description="Disordered" evidence="1">
    <location>
        <begin position="352"/>
        <end position="373"/>
    </location>
</feature>
<dbReference type="AlphaFoldDB" id="A0A517KWS2"/>
<accession>A0A517KWS2</accession>
<feature type="compositionally biased region" description="Basic and acidic residues" evidence="1">
    <location>
        <begin position="362"/>
        <end position="373"/>
    </location>
</feature>
<keyword evidence="3" id="KW-1185">Reference proteome</keyword>
<organism evidence="2 3">
    <name type="scientific">Venturia effusa</name>
    <dbReference type="NCBI Taxonomy" id="50376"/>
    <lineage>
        <taxon>Eukaryota</taxon>
        <taxon>Fungi</taxon>
        <taxon>Dikarya</taxon>
        <taxon>Ascomycota</taxon>
        <taxon>Pezizomycotina</taxon>
        <taxon>Dothideomycetes</taxon>
        <taxon>Pleosporomycetidae</taxon>
        <taxon>Venturiales</taxon>
        <taxon>Venturiaceae</taxon>
        <taxon>Venturia</taxon>
    </lineage>
</organism>